<protein>
    <submittedName>
        <fullName evidence="1">Uncharacterized protein</fullName>
    </submittedName>
</protein>
<dbReference type="EMBL" id="NXLS01000009">
    <property type="protein sequence ID" value="RDU62040.1"/>
    <property type="molecule type" value="Genomic_DNA"/>
</dbReference>
<proteinExistence type="predicted"/>
<keyword evidence="2" id="KW-1185">Reference proteome</keyword>
<comment type="caution">
    <text evidence="1">The sequence shown here is derived from an EMBL/GenBank/DDBJ whole genome shotgun (WGS) entry which is preliminary data.</text>
</comment>
<dbReference type="Proteomes" id="UP000256650">
    <property type="component" value="Unassembled WGS sequence"/>
</dbReference>
<dbReference type="RefSeq" id="WP_115552101.1">
    <property type="nucleotide sequence ID" value="NZ_CAOOSM010000015.1"/>
</dbReference>
<dbReference type="AlphaFoldDB" id="A0A3D8IA60"/>
<gene>
    <name evidence="1" type="ORF">CQA43_08150</name>
</gene>
<sequence length="328" mass="39222">MNRREIIWQLSQYGYTKEKLESMPMSDLAKLFKQTSKERITEYMNTLRADKQTEIIPGEDSNNIEREMELVYHAISVEDINFAILYDAIEKILEKYDLNEAIELVLSQSSDKQYKQMTQITEVAYRSFQEILLDRIEKLCEFYPAEERFEQLKFYGDRREDINFLRESIANMSAQNNQERLSKIALLKYDIIRDYYPDSMYENYEQFYENEEEKNEIIERIMSLTKAYTRPMLKAKKFQVLSHIERVLIEDRDREKEEKALIKQYTKKLGDVILSEDELAFAMMLKEALGVLDERDVTRIIGNFDISSNPILLQRFNAIMRDNRRTNK</sequence>
<accession>A0A3D8IA60</accession>
<organism evidence="1 2">
    <name type="scientific">Helicobacter ganmani</name>
    <dbReference type="NCBI Taxonomy" id="60246"/>
    <lineage>
        <taxon>Bacteria</taxon>
        <taxon>Pseudomonadati</taxon>
        <taxon>Campylobacterota</taxon>
        <taxon>Epsilonproteobacteria</taxon>
        <taxon>Campylobacterales</taxon>
        <taxon>Helicobacteraceae</taxon>
        <taxon>Helicobacter</taxon>
    </lineage>
</organism>
<evidence type="ECO:0000313" key="1">
    <source>
        <dbReference type="EMBL" id="RDU62040.1"/>
    </source>
</evidence>
<reference evidence="1 2" key="1">
    <citation type="submission" date="2018-04" db="EMBL/GenBank/DDBJ databases">
        <title>Novel Campyloabacter and Helicobacter Species and Strains.</title>
        <authorList>
            <person name="Mannion A.J."/>
            <person name="Shen Z."/>
            <person name="Fox J.G."/>
        </authorList>
    </citation>
    <scope>NUCLEOTIDE SEQUENCE [LARGE SCALE GENOMIC DNA]</scope>
    <source>
        <strain evidence="1 2">MIT 99-5101</strain>
    </source>
</reference>
<dbReference type="OrthoDB" id="5317903at2"/>
<evidence type="ECO:0000313" key="2">
    <source>
        <dbReference type="Proteomes" id="UP000256650"/>
    </source>
</evidence>
<name>A0A3D8IA60_9HELI</name>
<dbReference type="GeneID" id="82536251"/>